<protein>
    <submittedName>
        <fullName evidence="3">Phytanoyl-CoA dioxygenase 1</fullName>
    </submittedName>
</protein>
<dbReference type="InParanoid" id="A0A1S3HYP1"/>
<dbReference type="Proteomes" id="UP000085678">
    <property type="component" value="Unplaced"/>
</dbReference>
<dbReference type="RefSeq" id="XP_013391128.1">
    <property type="nucleotide sequence ID" value="XM_013535674.2"/>
</dbReference>
<comment type="cofactor">
    <cofactor evidence="1">
        <name>Fe cation</name>
        <dbReference type="ChEBI" id="CHEBI:24875"/>
    </cofactor>
</comment>
<reference evidence="3" key="1">
    <citation type="submission" date="2025-08" db="UniProtKB">
        <authorList>
            <consortium name="RefSeq"/>
        </authorList>
    </citation>
    <scope>IDENTIFICATION</scope>
    <source>
        <tissue evidence="3">Gonads</tissue>
    </source>
</reference>
<dbReference type="Pfam" id="PF05721">
    <property type="entry name" value="PhyH"/>
    <property type="match status" value="1"/>
</dbReference>
<sequence>MAVEVQAKTFPGEVSETYPEPFTTIPPQPVDPKPGQLTEEQLKFFFSEGYLVVDKFFTSEELEPVKHAVAALVDGVAMKLFNAGKIKNLYTEYGLFERLTKLEEDFPGASIVMFKTGTFQKAIGDLWSNERLLNMMEQLVGPDVAGHPVWNLRTKTPKNNLWTIPWHQDSAYFSNDSYDHLIPTAWIPLLDTNAQNGGMQVVRRAHRAGKVARHTCAFQSSWYVVLDEKDIENTLGVNIQEDVITCDVPYGGFLLFHNLTPHRSLPNMSSRIRWSLDLRWQSPHQKWGFYDIAEGILFRSASSPHLTPDWKKFLSVNRKEAWQKKHLQKYEETDEFDTTVTGPWFSRWEITHRNRHTEAFRN</sequence>
<dbReference type="PANTHER" id="PTHR20883:SF14">
    <property type="entry name" value="PHYTANOYL-COA DIOXYGENASE"/>
    <property type="match status" value="1"/>
</dbReference>
<dbReference type="GO" id="GO:0051213">
    <property type="term" value="F:dioxygenase activity"/>
    <property type="evidence" value="ECO:0007669"/>
    <property type="project" value="UniProtKB-KW"/>
</dbReference>
<dbReference type="OrthoDB" id="445007at2759"/>
<gene>
    <name evidence="3" type="primary">LOC106159393</name>
</gene>
<evidence type="ECO:0000256" key="1">
    <source>
        <dbReference type="ARBA" id="ARBA00001962"/>
    </source>
</evidence>
<name>A0A1S3HYP1_LINAN</name>
<organism evidence="2 3">
    <name type="scientific">Lingula anatina</name>
    <name type="common">Brachiopod</name>
    <name type="synonym">Lingula unguis</name>
    <dbReference type="NCBI Taxonomy" id="7574"/>
    <lineage>
        <taxon>Eukaryota</taxon>
        <taxon>Metazoa</taxon>
        <taxon>Spiralia</taxon>
        <taxon>Lophotrochozoa</taxon>
        <taxon>Brachiopoda</taxon>
        <taxon>Linguliformea</taxon>
        <taxon>Lingulata</taxon>
        <taxon>Lingulida</taxon>
        <taxon>Linguloidea</taxon>
        <taxon>Lingulidae</taxon>
        <taxon>Lingula</taxon>
    </lineage>
</organism>
<dbReference type="InterPro" id="IPR008775">
    <property type="entry name" value="Phytyl_CoA_dOase-like"/>
</dbReference>
<dbReference type="Gene3D" id="2.60.120.620">
    <property type="entry name" value="q2cbj1_9rhob like domain"/>
    <property type="match status" value="1"/>
</dbReference>
<dbReference type="SUPFAM" id="SSF51197">
    <property type="entry name" value="Clavaminate synthase-like"/>
    <property type="match status" value="1"/>
</dbReference>
<dbReference type="AlphaFoldDB" id="A0A1S3HYP1"/>
<proteinExistence type="predicted"/>
<evidence type="ECO:0000313" key="2">
    <source>
        <dbReference type="Proteomes" id="UP000085678"/>
    </source>
</evidence>
<evidence type="ECO:0000313" key="3">
    <source>
        <dbReference type="RefSeq" id="XP_013391128.1"/>
    </source>
</evidence>
<keyword evidence="3" id="KW-0560">Oxidoreductase</keyword>
<dbReference type="PANTHER" id="PTHR20883">
    <property type="entry name" value="PHYTANOYL-COA DIOXYGENASE DOMAIN CONTAINING 1"/>
    <property type="match status" value="1"/>
</dbReference>
<dbReference type="GeneID" id="106159393"/>
<keyword evidence="3" id="KW-0223">Dioxygenase</keyword>
<accession>A0A1S3HYP1</accession>
<keyword evidence="2" id="KW-1185">Reference proteome</keyword>
<dbReference type="KEGG" id="lak:106159393"/>